<evidence type="ECO:0000256" key="1">
    <source>
        <dbReference type="ARBA" id="ARBA00022630"/>
    </source>
</evidence>
<dbReference type="InterPro" id="IPR011251">
    <property type="entry name" value="Luciferase-like_dom"/>
</dbReference>
<feature type="binding site" evidence="6">
    <location>
        <position position="149"/>
    </location>
    <ligand>
        <name>FMN</name>
        <dbReference type="ChEBI" id="CHEBI:58210"/>
    </ligand>
</feature>
<organism evidence="8 9">
    <name type="scientific">Comamonas thiooxydans</name>
    <dbReference type="NCBI Taxonomy" id="363952"/>
    <lineage>
        <taxon>Bacteria</taxon>
        <taxon>Pseudomonadati</taxon>
        <taxon>Pseudomonadota</taxon>
        <taxon>Betaproteobacteria</taxon>
        <taxon>Burkholderiales</taxon>
        <taxon>Comamonadaceae</taxon>
        <taxon>Comamonas</taxon>
    </lineage>
</organism>
<evidence type="ECO:0000256" key="3">
    <source>
        <dbReference type="ARBA" id="ARBA00023002"/>
    </source>
</evidence>
<keyword evidence="3" id="KW-0560">Oxidoreductase</keyword>
<proteinExistence type="inferred from homology"/>
<evidence type="ECO:0000313" key="8">
    <source>
        <dbReference type="EMBL" id="KGH10294.1"/>
    </source>
</evidence>
<dbReference type="Pfam" id="PF00296">
    <property type="entry name" value="Bac_luciferase"/>
    <property type="match status" value="1"/>
</dbReference>
<evidence type="ECO:0000256" key="4">
    <source>
        <dbReference type="ARBA" id="ARBA00023033"/>
    </source>
</evidence>
<reference evidence="8 9" key="1">
    <citation type="submission" date="2013-09" db="EMBL/GenBank/DDBJ databases">
        <title>High correlation between genotypes and phenotypes of environmental bacteria Comamonas testosteroni strains.</title>
        <authorList>
            <person name="Liu L."/>
            <person name="Zhu W."/>
            <person name="Xia X."/>
            <person name="Xu B."/>
            <person name="Luo M."/>
            <person name="Wang G."/>
        </authorList>
    </citation>
    <scope>NUCLEOTIDE SEQUENCE [LARGE SCALE GENOMIC DNA]</scope>
    <source>
        <strain evidence="8 9">DF2</strain>
    </source>
</reference>
<dbReference type="RefSeq" id="WP_034395617.1">
    <property type="nucleotide sequence ID" value="NZ_AWTM01000084.1"/>
</dbReference>
<keyword evidence="1 6" id="KW-0285">Flavoprotein</keyword>
<dbReference type="InterPro" id="IPR016215">
    <property type="entry name" value="NTA_MOA"/>
</dbReference>
<dbReference type="PIRSF" id="PIRSF000337">
    <property type="entry name" value="NTA_MOA"/>
    <property type="match status" value="1"/>
</dbReference>
<feature type="binding site" evidence="6">
    <location>
        <position position="58"/>
    </location>
    <ligand>
        <name>FMN</name>
        <dbReference type="ChEBI" id="CHEBI:58210"/>
    </ligand>
</feature>
<keyword evidence="9" id="KW-1185">Reference proteome</keyword>
<name>A0A0E3BVU3_9BURK</name>
<evidence type="ECO:0000256" key="6">
    <source>
        <dbReference type="PIRSR" id="PIRSR000337-1"/>
    </source>
</evidence>
<feature type="domain" description="Luciferase-like" evidence="7">
    <location>
        <begin position="37"/>
        <end position="386"/>
    </location>
</feature>
<evidence type="ECO:0000256" key="5">
    <source>
        <dbReference type="ARBA" id="ARBA00033748"/>
    </source>
</evidence>
<keyword evidence="2 6" id="KW-0288">FMN</keyword>
<sequence>MTKRKPLHIGLSLAPTWLSGDAWRRPGSNIEGLYSSDFALDLARRAEAAHLDFVFRPDVSFLPMEVLETGAGFASLDPTVLMAALARETSRIGLVSTVSTTFFPPYAVARQLQSLHWISNGRAGWNIVTALQGHENFGLQVMPDADERYARAAEFTEVVRRLWDSFPNEALKIDRGSGRYADASLVRPIDHEGPHLKVRGPLNLPAFGGPRIPLVQAGASSTGRDFAASVADIVFAPTPDLDAALELRRDLSQRAQRHGRQALDVRLLPGLSLYLADSREQAREMFRQTHGRVDRDRKLASIKAMTGLDLTDWPADRPITGADLPAPVATPSSRTHAGLLRRLIERESLLIDELLLRPEILSAAHWQVVGTVDDAVEQIVEWSAAGAIDGFLAAPGGSVESLHCVLEQLVPRLVEAGLFRSRYTGTTFMEHLEESRQERVHAAAYPSARS</sequence>
<dbReference type="InterPro" id="IPR051260">
    <property type="entry name" value="Diverse_substr_monoxygenases"/>
</dbReference>
<dbReference type="Gene3D" id="3.20.20.30">
    <property type="entry name" value="Luciferase-like domain"/>
    <property type="match status" value="1"/>
</dbReference>
<evidence type="ECO:0000259" key="7">
    <source>
        <dbReference type="Pfam" id="PF00296"/>
    </source>
</evidence>
<evidence type="ECO:0000256" key="2">
    <source>
        <dbReference type="ARBA" id="ARBA00022643"/>
    </source>
</evidence>
<dbReference type="PANTHER" id="PTHR30011:SF16">
    <property type="entry name" value="C2H2 FINGER DOMAIN TRANSCRIPTION FACTOR (EUROFUNG)-RELATED"/>
    <property type="match status" value="1"/>
</dbReference>
<protein>
    <submittedName>
        <fullName evidence="8">Monooxygenase</fullName>
    </submittedName>
</protein>
<dbReference type="PANTHER" id="PTHR30011">
    <property type="entry name" value="ALKANESULFONATE MONOOXYGENASE-RELATED"/>
    <property type="match status" value="1"/>
</dbReference>
<feature type="binding site" evidence="6">
    <location>
        <position position="97"/>
    </location>
    <ligand>
        <name>FMN</name>
        <dbReference type="ChEBI" id="CHEBI:58210"/>
    </ligand>
</feature>
<comment type="caution">
    <text evidence="8">The sequence shown here is derived from an EMBL/GenBank/DDBJ whole genome shotgun (WGS) entry which is preliminary data.</text>
</comment>
<accession>A0A0E3BVU3</accession>
<dbReference type="NCBIfam" id="TIGR03860">
    <property type="entry name" value="FMN_nitrolo"/>
    <property type="match status" value="1"/>
</dbReference>
<dbReference type="GO" id="GO:0004497">
    <property type="term" value="F:monooxygenase activity"/>
    <property type="evidence" value="ECO:0007669"/>
    <property type="project" value="UniProtKB-KW"/>
</dbReference>
<keyword evidence="4 8" id="KW-0503">Monooxygenase</keyword>
<gene>
    <name evidence="8" type="ORF">P608_15420</name>
</gene>
<dbReference type="SUPFAM" id="SSF51679">
    <property type="entry name" value="Bacterial luciferase-like"/>
    <property type="match status" value="1"/>
</dbReference>
<dbReference type="AlphaFoldDB" id="A0A0E3BVU3"/>
<dbReference type="EMBL" id="AWTP01000116">
    <property type="protein sequence ID" value="KGH10294.1"/>
    <property type="molecule type" value="Genomic_DNA"/>
</dbReference>
<evidence type="ECO:0000313" key="9">
    <source>
        <dbReference type="Proteomes" id="UP000029549"/>
    </source>
</evidence>
<dbReference type="GO" id="GO:0016705">
    <property type="term" value="F:oxidoreductase activity, acting on paired donors, with incorporation or reduction of molecular oxygen"/>
    <property type="evidence" value="ECO:0007669"/>
    <property type="project" value="InterPro"/>
</dbReference>
<comment type="similarity">
    <text evidence="5">Belongs to the NtaA/SnaA/DszA monooxygenase family.</text>
</comment>
<dbReference type="Proteomes" id="UP000029549">
    <property type="component" value="Unassembled WGS sequence"/>
</dbReference>
<feature type="binding site" evidence="6">
    <location>
        <position position="220"/>
    </location>
    <ligand>
        <name>FMN</name>
        <dbReference type="ChEBI" id="CHEBI:58210"/>
    </ligand>
</feature>
<dbReference type="InterPro" id="IPR036661">
    <property type="entry name" value="Luciferase-like_sf"/>
</dbReference>